<dbReference type="RefSeq" id="WP_073311444.1">
    <property type="nucleotide sequence ID" value="NZ_FQZI01000004.1"/>
</dbReference>
<evidence type="ECO:0000313" key="3">
    <source>
        <dbReference type="Proteomes" id="UP000184488"/>
    </source>
</evidence>
<accession>A0A1M6FMA3</accession>
<feature type="transmembrane region" description="Helical" evidence="1">
    <location>
        <begin position="70"/>
        <end position="90"/>
    </location>
</feature>
<reference evidence="3" key="1">
    <citation type="submission" date="2016-11" db="EMBL/GenBank/DDBJ databases">
        <authorList>
            <person name="Varghese N."/>
            <person name="Submissions S."/>
        </authorList>
    </citation>
    <scope>NUCLEOTIDE SEQUENCE [LARGE SCALE GENOMIC DNA]</scope>
    <source>
        <strain evidence="3">DSM 18829</strain>
    </source>
</reference>
<keyword evidence="1" id="KW-0812">Transmembrane</keyword>
<dbReference type="OrthoDB" id="1098521at2"/>
<keyword evidence="3" id="KW-1185">Reference proteome</keyword>
<keyword evidence="1" id="KW-0472">Membrane</keyword>
<dbReference type="AlphaFoldDB" id="A0A1M6FMA3"/>
<evidence type="ECO:0000256" key="1">
    <source>
        <dbReference type="SAM" id="Phobius"/>
    </source>
</evidence>
<evidence type="ECO:0000313" key="2">
    <source>
        <dbReference type="EMBL" id="SHI98868.1"/>
    </source>
</evidence>
<keyword evidence="1" id="KW-1133">Transmembrane helix</keyword>
<dbReference type="Proteomes" id="UP000184488">
    <property type="component" value="Unassembled WGS sequence"/>
</dbReference>
<dbReference type="STRING" id="415425.SAMN05444363_2246"/>
<protein>
    <submittedName>
        <fullName evidence="2">Uncharacterized protein</fullName>
    </submittedName>
</protein>
<sequence>MDYNKIEILIEKYFQGETSIAEEKELRSYFSSLNVAPHLEQYKAMFGYFSQAKLDQYTKEFPRQKITKKAMWISVAASTVILLGMFAFYMNNVQKLEVKNELGSYDSPQEAFEQTQKALALLSQNVNIGIESVQYVQEYENAKNKVFKNNN</sequence>
<dbReference type="EMBL" id="FQZI01000004">
    <property type="protein sequence ID" value="SHI98868.1"/>
    <property type="molecule type" value="Genomic_DNA"/>
</dbReference>
<proteinExistence type="predicted"/>
<gene>
    <name evidence="2" type="ORF">SAMN05444363_2246</name>
</gene>
<name>A0A1M6FMA3_9FLAO</name>
<organism evidence="2 3">
    <name type="scientific">Flavobacterium terrae</name>
    <dbReference type="NCBI Taxonomy" id="415425"/>
    <lineage>
        <taxon>Bacteria</taxon>
        <taxon>Pseudomonadati</taxon>
        <taxon>Bacteroidota</taxon>
        <taxon>Flavobacteriia</taxon>
        <taxon>Flavobacteriales</taxon>
        <taxon>Flavobacteriaceae</taxon>
        <taxon>Flavobacterium</taxon>
    </lineage>
</organism>